<gene>
    <name evidence="2" type="primary">gb22745</name>
    <name evidence="2" type="ORF">PR202_gb22745</name>
</gene>
<evidence type="ECO:0000313" key="2">
    <source>
        <dbReference type="EMBL" id="GJN34106.1"/>
    </source>
</evidence>
<evidence type="ECO:0000259" key="1">
    <source>
        <dbReference type="Pfam" id="PF03478"/>
    </source>
</evidence>
<accession>A0AAV5FGH7</accession>
<reference evidence="2" key="2">
    <citation type="submission" date="2021-12" db="EMBL/GenBank/DDBJ databases">
        <title>Resequencing data analysis of finger millet.</title>
        <authorList>
            <person name="Hatakeyama M."/>
            <person name="Aluri S."/>
            <person name="Balachadran M.T."/>
            <person name="Sivarajan S.R."/>
            <person name="Poveda L."/>
            <person name="Shimizu-Inatsugi R."/>
            <person name="Schlapbach R."/>
            <person name="Sreeman S.M."/>
            <person name="Shimizu K.K."/>
        </authorList>
    </citation>
    <scope>NUCLEOTIDE SEQUENCE</scope>
</reference>
<proteinExistence type="predicted"/>
<dbReference type="PANTHER" id="PTHR33127:SF43">
    <property type="entry name" value="OS09G0380600 PROTEIN"/>
    <property type="match status" value="1"/>
</dbReference>
<dbReference type="InterPro" id="IPR005174">
    <property type="entry name" value="KIB1-4_b-propeller"/>
</dbReference>
<reference evidence="2" key="1">
    <citation type="journal article" date="2018" name="DNA Res.">
        <title>Multiple hybrid de novo genome assembly of finger millet, an orphan allotetraploid crop.</title>
        <authorList>
            <person name="Hatakeyama M."/>
            <person name="Aluri S."/>
            <person name="Balachadran M.T."/>
            <person name="Sivarajan S.R."/>
            <person name="Patrignani A."/>
            <person name="Gruter S."/>
            <person name="Poveda L."/>
            <person name="Shimizu-Inatsugi R."/>
            <person name="Baeten J."/>
            <person name="Francoijs K.J."/>
            <person name="Nataraja K.N."/>
            <person name="Reddy Y.A.N."/>
            <person name="Phadnis S."/>
            <person name="Ravikumar R.L."/>
            <person name="Schlapbach R."/>
            <person name="Sreeman S.M."/>
            <person name="Shimizu K.K."/>
        </authorList>
    </citation>
    <scope>NUCLEOTIDE SEQUENCE</scope>
</reference>
<dbReference type="Proteomes" id="UP001054889">
    <property type="component" value="Unassembled WGS sequence"/>
</dbReference>
<comment type="caution">
    <text evidence="2">The sequence shown here is derived from an EMBL/GenBank/DDBJ whole genome shotgun (WGS) entry which is preliminary data.</text>
</comment>
<dbReference type="AlphaFoldDB" id="A0AAV5FGH7"/>
<organism evidence="2 3">
    <name type="scientific">Eleusine coracana subsp. coracana</name>
    <dbReference type="NCBI Taxonomy" id="191504"/>
    <lineage>
        <taxon>Eukaryota</taxon>
        <taxon>Viridiplantae</taxon>
        <taxon>Streptophyta</taxon>
        <taxon>Embryophyta</taxon>
        <taxon>Tracheophyta</taxon>
        <taxon>Spermatophyta</taxon>
        <taxon>Magnoliopsida</taxon>
        <taxon>Liliopsida</taxon>
        <taxon>Poales</taxon>
        <taxon>Poaceae</taxon>
        <taxon>PACMAD clade</taxon>
        <taxon>Chloridoideae</taxon>
        <taxon>Cynodonteae</taxon>
        <taxon>Eleusininae</taxon>
        <taxon>Eleusine</taxon>
    </lineage>
</organism>
<dbReference type="PANTHER" id="PTHR33127">
    <property type="entry name" value="TRANSMEMBRANE PROTEIN"/>
    <property type="match status" value="1"/>
</dbReference>
<keyword evidence="3" id="KW-1185">Reference proteome</keyword>
<dbReference type="Pfam" id="PF03478">
    <property type="entry name" value="Beta-prop_KIB1-4"/>
    <property type="match status" value="1"/>
</dbReference>
<sequence length="419" mass="46488">MVAYPCLVRGHEIQTAFSLRDQKLHQVDMPELHENRFVVTPQGWILTVAESGSAYLLNPQNNSRVDLPALEDDLPEQRRCVLSGNDGSAPGCGVLVLDLTSSVMWYCRVGGRRWSKHSYDIGCYNLPTDYCPVPKKRNIFDVAAVDGSFFFVESHSELGTLDFTADGPADDDPEARLGAIAVVPSLSDDLGGGDYQQMCVAMTYLLESCGDLYFAPISFYDACLDRPGTVRVYKMDFSAPAWRRTEDIGDRAFLLGRSNFGASCSASEHRLKANSLYWMNLFDEDGNNELHVYHVKDGSLEVLGSDCSLSLKIEDPTIPFLPNFPPKALAAGITVVWMTDGTWLPEAEERNRFLTCERTVIPFPARQYSVVESAQLRVTSVLGSRHDVPPGVAQGQRHLTMHGPICGLLVKLELVRLMR</sequence>
<feature type="domain" description="KIB1-4 beta-propeller" evidence="1">
    <location>
        <begin position="17"/>
        <end position="293"/>
    </location>
</feature>
<dbReference type="EMBL" id="BQKI01000085">
    <property type="protein sequence ID" value="GJN34106.1"/>
    <property type="molecule type" value="Genomic_DNA"/>
</dbReference>
<protein>
    <recommendedName>
        <fullName evidence="1">KIB1-4 beta-propeller domain-containing protein</fullName>
    </recommendedName>
</protein>
<evidence type="ECO:0000313" key="3">
    <source>
        <dbReference type="Proteomes" id="UP001054889"/>
    </source>
</evidence>
<name>A0AAV5FGH7_ELECO</name>